<evidence type="ECO:0000256" key="2">
    <source>
        <dbReference type="ARBA" id="ARBA00022448"/>
    </source>
</evidence>
<comment type="subunit">
    <text evidence="13">F-type ATPases have 2 components, F(1) - the catalytic core - and F(0) - the membrane proton channel. F(1) has five subunits: alpha(3), beta(3), gamma(1), delta(1), epsilon(1). F(0) has three main subunits: a(1), b(2) and c(10-14). The alpha and beta chains form an alternating ring which encloses part of the gamma chain. F(1) is attached to F(0) by a central stalk formed by the gamma and epsilon chains, while a peripheral stalk is formed by the delta and b chains.</text>
</comment>
<dbReference type="STRING" id="1306953.J121_2142"/>
<dbReference type="HAMAP" id="MF_01398">
    <property type="entry name" value="ATP_synth_b_bprime"/>
    <property type="match status" value="1"/>
</dbReference>
<keyword evidence="13" id="KW-1003">Cell membrane</keyword>
<evidence type="ECO:0000256" key="8">
    <source>
        <dbReference type="ARBA" id="ARBA00023136"/>
    </source>
</evidence>
<dbReference type="GO" id="GO:0012505">
    <property type="term" value="C:endomembrane system"/>
    <property type="evidence" value="ECO:0007669"/>
    <property type="project" value="UniProtKB-SubCell"/>
</dbReference>
<dbReference type="AlphaFoldDB" id="A0A0L1KBA4"/>
<keyword evidence="2 13" id="KW-0813">Transport</keyword>
<evidence type="ECO:0000256" key="15">
    <source>
        <dbReference type="SAM" id="Coils"/>
    </source>
</evidence>
<sequence length="193" mass="20711">MANPVTGAPEVFATEAAQTLVENGNGGAPVHVEPELWGLAPFQIVSISMLVLLLFAFFGAKVHKKLAGGIDGKIAAIKEQLEEAKQLRAEAETLREEYARKIAGAEKDAEAMLANARHEADAILEKAEADSKDMVERRKRMAEDKIAAAEREAVVDVRNRAVSVATAASRALISDKHDAEADRLMADKVIAGI</sequence>
<dbReference type="InterPro" id="IPR050059">
    <property type="entry name" value="ATP_synthase_B_chain"/>
</dbReference>
<evidence type="ECO:0000256" key="14">
    <source>
        <dbReference type="RuleBase" id="RU003848"/>
    </source>
</evidence>
<dbReference type="Proteomes" id="UP000037446">
    <property type="component" value="Unassembled WGS sequence"/>
</dbReference>
<dbReference type="InterPro" id="IPR002146">
    <property type="entry name" value="ATP_synth_b/b'su_bac/chlpt"/>
</dbReference>
<dbReference type="PANTHER" id="PTHR33445">
    <property type="entry name" value="ATP SYNTHASE SUBUNIT B', CHLOROPLASTIC"/>
    <property type="match status" value="1"/>
</dbReference>
<keyword evidence="6 13" id="KW-1133">Transmembrane helix</keyword>
<comment type="function">
    <text evidence="10 13">F(1)F(0) ATP synthase produces ATP from ADP in the presence of a proton or sodium gradient. F-type ATPases consist of two structural domains, F(1) containing the extramembraneous catalytic core and F(0) containing the membrane proton channel, linked together by a central stalk and a peripheral stalk. During catalysis, ATP synthesis in the catalytic domain of F(1) is coupled via a rotary mechanism of the central stalk subunits to proton translocation.</text>
</comment>
<evidence type="ECO:0000256" key="5">
    <source>
        <dbReference type="ARBA" id="ARBA00022781"/>
    </source>
</evidence>
<keyword evidence="16" id="KW-0378">Hydrolase</keyword>
<feature type="transmembrane region" description="Helical" evidence="13">
    <location>
        <begin position="36"/>
        <end position="58"/>
    </location>
</feature>
<dbReference type="GO" id="GO:0046961">
    <property type="term" value="F:proton-transporting ATPase activity, rotational mechanism"/>
    <property type="evidence" value="ECO:0007669"/>
    <property type="project" value="TreeGrafter"/>
</dbReference>
<comment type="subcellular location">
    <subcellularLocation>
        <location evidence="13">Cell membrane</location>
        <topology evidence="13">Single-pass membrane protein</topology>
    </subcellularLocation>
    <subcellularLocation>
        <location evidence="12">Endomembrane system</location>
        <topology evidence="12">Single-pass membrane protein</topology>
    </subcellularLocation>
</comment>
<evidence type="ECO:0000313" key="16">
    <source>
        <dbReference type="EMBL" id="KNH01127.1"/>
    </source>
</evidence>
<evidence type="ECO:0000313" key="17">
    <source>
        <dbReference type="Proteomes" id="UP000037446"/>
    </source>
</evidence>
<evidence type="ECO:0000256" key="12">
    <source>
        <dbReference type="ARBA" id="ARBA00037847"/>
    </source>
</evidence>
<keyword evidence="7 13" id="KW-0406">Ion transport</keyword>
<evidence type="ECO:0000256" key="1">
    <source>
        <dbReference type="ARBA" id="ARBA00005513"/>
    </source>
</evidence>
<feature type="coiled-coil region" evidence="15">
    <location>
        <begin position="70"/>
        <end position="152"/>
    </location>
</feature>
<evidence type="ECO:0000256" key="10">
    <source>
        <dbReference type="ARBA" id="ARBA00025198"/>
    </source>
</evidence>
<dbReference type="PANTHER" id="PTHR33445:SF1">
    <property type="entry name" value="ATP SYNTHASE SUBUNIT B"/>
    <property type="match status" value="1"/>
</dbReference>
<evidence type="ECO:0000256" key="9">
    <source>
        <dbReference type="ARBA" id="ARBA00023310"/>
    </source>
</evidence>
<keyword evidence="15" id="KW-0175">Coiled coil</keyword>
<keyword evidence="4 13" id="KW-0812">Transmembrane</keyword>
<keyword evidence="9 13" id="KW-0066">ATP synthesis</keyword>
<proteinExistence type="inferred from homology"/>
<dbReference type="GO" id="GO:0016787">
    <property type="term" value="F:hydrolase activity"/>
    <property type="evidence" value="ECO:0007669"/>
    <property type="project" value="UniProtKB-KW"/>
</dbReference>
<dbReference type="GO" id="GO:0045259">
    <property type="term" value="C:proton-transporting ATP synthase complex"/>
    <property type="evidence" value="ECO:0007669"/>
    <property type="project" value="UniProtKB-KW"/>
</dbReference>
<keyword evidence="3 13" id="KW-0138">CF(0)</keyword>
<evidence type="ECO:0000256" key="4">
    <source>
        <dbReference type="ARBA" id="ARBA00022692"/>
    </source>
</evidence>
<evidence type="ECO:0000256" key="7">
    <source>
        <dbReference type="ARBA" id="ARBA00023065"/>
    </source>
</evidence>
<protein>
    <recommendedName>
        <fullName evidence="13">ATP synthase subunit b</fullName>
    </recommendedName>
    <alternativeName>
        <fullName evidence="13">ATP synthase F(0) sector subunit b</fullName>
    </alternativeName>
    <alternativeName>
        <fullName evidence="13">ATPase subunit I</fullName>
    </alternativeName>
    <alternativeName>
        <fullName evidence="13">F-type ATPase subunit b</fullName>
        <shortName evidence="13">F-ATPase subunit b</shortName>
    </alternativeName>
</protein>
<reference evidence="16" key="1">
    <citation type="submission" date="2015-02" db="EMBL/GenBank/DDBJ databases">
        <authorList>
            <person name="Chooi Y.-H."/>
        </authorList>
    </citation>
    <scope>NUCLEOTIDE SEQUENCE [LARGE SCALE GENOMIC DNA]</scope>
    <source>
        <strain evidence="16">LAMA 915</strain>
    </source>
</reference>
<comment type="similarity">
    <text evidence="1 13 14">Belongs to the ATPase B chain family.</text>
</comment>
<dbReference type="GO" id="GO:0005886">
    <property type="term" value="C:plasma membrane"/>
    <property type="evidence" value="ECO:0007669"/>
    <property type="project" value="UniProtKB-SubCell"/>
</dbReference>
<evidence type="ECO:0000256" key="13">
    <source>
        <dbReference type="HAMAP-Rule" id="MF_01398"/>
    </source>
</evidence>
<dbReference type="CDD" id="cd06503">
    <property type="entry name" value="ATP-synt_Fo_b"/>
    <property type="match status" value="1"/>
</dbReference>
<dbReference type="PATRIC" id="fig|1306953.7.peg.2217"/>
<accession>A0A0L1KBA4</accession>
<dbReference type="GO" id="GO:0046933">
    <property type="term" value="F:proton-transporting ATP synthase activity, rotational mechanism"/>
    <property type="evidence" value="ECO:0007669"/>
    <property type="project" value="UniProtKB-UniRule"/>
</dbReference>
<evidence type="ECO:0000256" key="11">
    <source>
        <dbReference type="ARBA" id="ARBA00025614"/>
    </source>
</evidence>
<comment type="function">
    <text evidence="11">Component of the F(0) channel, it forms part of the peripheral stalk, linking F(1) to F(0). The b'-subunit is a diverged and duplicated form of b found in plants and photosynthetic bacteria.</text>
</comment>
<keyword evidence="8 13" id="KW-0472">Membrane</keyword>
<dbReference type="EMBL" id="JYNE01000027">
    <property type="protein sequence ID" value="KNH01127.1"/>
    <property type="molecule type" value="Genomic_DNA"/>
</dbReference>
<dbReference type="Pfam" id="PF00430">
    <property type="entry name" value="ATP-synt_B"/>
    <property type="match status" value="1"/>
</dbReference>
<dbReference type="RefSeq" id="WP_050601091.1">
    <property type="nucleotide sequence ID" value="NZ_JYNE01000027.1"/>
</dbReference>
<name>A0A0L1KBA4_9SPHN</name>
<gene>
    <name evidence="13" type="primary">atpF</name>
    <name evidence="16" type="ORF">J121_2142</name>
</gene>
<evidence type="ECO:0000256" key="3">
    <source>
        <dbReference type="ARBA" id="ARBA00022547"/>
    </source>
</evidence>
<evidence type="ECO:0000256" key="6">
    <source>
        <dbReference type="ARBA" id="ARBA00022989"/>
    </source>
</evidence>
<organism evidence="16 17">
    <name type="scientific">Qipengyuania citrea LAMA 915</name>
    <dbReference type="NCBI Taxonomy" id="1306953"/>
    <lineage>
        <taxon>Bacteria</taxon>
        <taxon>Pseudomonadati</taxon>
        <taxon>Pseudomonadota</taxon>
        <taxon>Alphaproteobacteria</taxon>
        <taxon>Sphingomonadales</taxon>
        <taxon>Erythrobacteraceae</taxon>
        <taxon>Qipengyuania</taxon>
    </lineage>
</organism>
<keyword evidence="5 13" id="KW-0375">Hydrogen ion transport</keyword>
<comment type="caution">
    <text evidence="16">The sequence shown here is derived from an EMBL/GenBank/DDBJ whole genome shotgun (WGS) entry which is preliminary data.</text>
</comment>